<name>A0A444J8I6_9BACT</name>
<keyword evidence="3" id="KW-0808">Transferase</keyword>
<dbReference type="Gene3D" id="3.90.550.10">
    <property type="entry name" value="Spore Coat Polysaccharide Biosynthesis Protein SpsA, Chain A"/>
    <property type="match status" value="1"/>
</dbReference>
<evidence type="ECO:0000259" key="2">
    <source>
        <dbReference type="Pfam" id="PF13524"/>
    </source>
</evidence>
<dbReference type="CDD" id="cd00761">
    <property type="entry name" value="Glyco_tranf_GTA_type"/>
    <property type="match status" value="1"/>
</dbReference>
<dbReference type="SUPFAM" id="SSF53448">
    <property type="entry name" value="Nucleotide-diphospho-sugar transferases"/>
    <property type="match status" value="1"/>
</dbReference>
<dbReference type="InterPro" id="IPR055259">
    <property type="entry name" value="YkvP/CgeB_Glyco_trans-like"/>
</dbReference>
<dbReference type="GO" id="GO:0016740">
    <property type="term" value="F:transferase activity"/>
    <property type="evidence" value="ECO:0007669"/>
    <property type="project" value="UniProtKB-KW"/>
</dbReference>
<reference evidence="3 4" key="1">
    <citation type="submission" date="2017-01" db="EMBL/GenBank/DDBJ databases">
        <title>The cable genome- insights into the physiology and evolution of filamentous bacteria capable of sulfide oxidation via long distance electron transfer.</title>
        <authorList>
            <person name="Schreiber L."/>
            <person name="Bjerg J.T."/>
            <person name="Boggild A."/>
            <person name="Van De Vossenberg J."/>
            <person name="Meysman F."/>
            <person name="Nielsen L.P."/>
            <person name="Schramm A."/>
            <person name="Kjeldsen K.U."/>
        </authorList>
    </citation>
    <scope>NUCLEOTIDE SEQUENCE [LARGE SCALE GENOMIC DNA]</scope>
    <source>
        <strain evidence="3">A2</strain>
    </source>
</reference>
<feature type="domain" description="Glycosyltransferase 2-like" evidence="1">
    <location>
        <begin position="335"/>
        <end position="456"/>
    </location>
</feature>
<accession>A0A444J8I6</accession>
<dbReference type="InterPro" id="IPR001173">
    <property type="entry name" value="Glyco_trans_2-like"/>
</dbReference>
<sequence length="605" mass="69401">MRIVFQKVPQWKGIPHAEAELARRMVTAAQVLGFHALASSDLRKIDRFAPDIVVPLYFSLPKIFDAFTVGCMWNPASMIRDYRNWDHVKSYDGYGVASESQEQLVKMLKFKSSVPYLVTKIFPSSNRTEFRRPEHFTSPVYIGSNWSKDRHKDFFSILKNIHVYGPENRWLYLAGKKGGYQGELLCDGRSVLEKYHEAGIGLALHHESHNREGIPSMRPFEIAASGAVMIADQNDFVHRVFGDNALYLDTDLDSVALAEQLEEHVLWIKEHQEQAREMACACHEIFCQKYSLEVLLEGVVNDVCQFRKGKEKYLTSVQKTPAVELIVRTDGKQKSRLVRALDSIRQQAYPLVTAHVIFRGEADDLLELRETIKQELPQLDVSYTHVVGETDRGTQFYNGLRSTTAPFVGFLDHDDIIFHDHVTVLMGILLRNQDAAVVYGGSVKVWEDGEPPDGEMVRKLAYFHDVDGFTEKAFITSNSYIVRRDTIPWQVMNQPIPSMACREDRLFLKLLYRDRVKFVFSEKVTSAFFCRVSKEGHSNEDNDMLEQGKVASELILRSSTSPWRHVDNALPVQEILTLKLLKQVLSAIKNDFYQVRRQLQNLLKH</sequence>
<feature type="domain" description="Spore protein YkvP/CgeB glycosyl transferase-like" evidence="2">
    <location>
        <begin position="160"/>
        <end position="291"/>
    </location>
</feature>
<organism evidence="3 4">
    <name type="scientific">Candidatus Electrothrix marina</name>
    <dbReference type="NCBI Taxonomy" id="1859130"/>
    <lineage>
        <taxon>Bacteria</taxon>
        <taxon>Pseudomonadati</taxon>
        <taxon>Thermodesulfobacteriota</taxon>
        <taxon>Desulfobulbia</taxon>
        <taxon>Desulfobulbales</taxon>
        <taxon>Desulfobulbaceae</taxon>
        <taxon>Candidatus Electrothrix</taxon>
    </lineage>
</organism>
<evidence type="ECO:0000313" key="3">
    <source>
        <dbReference type="EMBL" id="RWX49383.1"/>
    </source>
</evidence>
<dbReference type="Pfam" id="PF13524">
    <property type="entry name" value="Glyco_trans_1_2"/>
    <property type="match status" value="1"/>
</dbReference>
<protein>
    <submittedName>
        <fullName evidence="3">Glycosyl transferases group 1</fullName>
    </submittedName>
</protein>
<dbReference type="InterPro" id="IPR029044">
    <property type="entry name" value="Nucleotide-diphossugar_trans"/>
</dbReference>
<evidence type="ECO:0000313" key="4">
    <source>
        <dbReference type="Proteomes" id="UP000286862"/>
    </source>
</evidence>
<dbReference type="AlphaFoldDB" id="A0A444J8I6"/>
<dbReference type="EMBL" id="MTKQ01000005">
    <property type="protein sequence ID" value="RWX49383.1"/>
    <property type="molecule type" value="Genomic_DNA"/>
</dbReference>
<gene>
    <name evidence="3" type="ORF">VT99_100510</name>
</gene>
<proteinExistence type="predicted"/>
<evidence type="ECO:0000259" key="1">
    <source>
        <dbReference type="Pfam" id="PF00535"/>
    </source>
</evidence>
<dbReference type="Pfam" id="PF00535">
    <property type="entry name" value="Glycos_transf_2"/>
    <property type="match status" value="1"/>
</dbReference>
<dbReference type="Proteomes" id="UP000286862">
    <property type="component" value="Unassembled WGS sequence"/>
</dbReference>
<comment type="caution">
    <text evidence="3">The sequence shown here is derived from an EMBL/GenBank/DDBJ whole genome shotgun (WGS) entry which is preliminary data.</text>
</comment>